<sequence>MAINGNNNIQVNGNNNSIVFGEKKIVRKVIELQLDPDIHITPDQRFELQKQVKDIHDFCKKFQIHFRDGVDISNTSRDVWWSLKTKMKVNSYREIEQDNFNKAVKHLKFLKKKVVDKLKDKSAKDYKEYMIPKLQEIFNIKKSQKGVVSGCDNLLDFTTKKTGKVKTNMSLFSKDDIAKTYTALINIKG</sequence>
<organism evidence="1 2">
    <name type="scientific">Helicobacter trogontum</name>
    <dbReference type="NCBI Taxonomy" id="50960"/>
    <lineage>
        <taxon>Bacteria</taxon>
        <taxon>Pseudomonadati</taxon>
        <taxon>Campylobacterota</taxon>
        <taxon>Epsilonproteobacteria</taxon>
        <taxon>Campylobacterales</taxon>
        <taxon>Helicobacteraceae</taxon>
        <taxon>Helicobacter</taxon>
    </lineage>
</organism>
<evidence type="ECO:0000313" key="1">
    <source>
        <dbReference type="EMBL" id="TLD79031.1"/>
    </source>
</evidence>
<accession>A0A4U8S0E8</accession>
<name>A0A4U8S0E8_9HELI</name>
<evidence type="ECO:0000313" key="2">
    <source>
        <dbReference type="Proteomes" id="UP000029878"/>
    </source>
</evidence>
<protein>
    <submittedName>
        <fullName evidence="1">Uncharacterized protein</fullName>
    </submittedName>
</protein>
<gene>
    <name evidence="1" type="ORF">LS81_010835</name>
</gene>
<reference evidence="1 2" key="1">
    <citation type="journal article" date="2014" name="Genome Announc.">
        <title>Draft genome sequences of eight enterohepatic helicobacter species isolated from both laboratory and wild rodents.</title>
        <authorList>
            <person name="Sheh A."/>
            <person name="Shen Z."/>
            <person name="Fox J.G."/>
        </authorList>
    </citation>
    <scope>NUCLEOTIDE SEQUENCE [LARGE SCALE GENOMIC DNA]</scope>
    <source>
        <strain evidence="1 2">ATCC 700114</strain>
    </source>
</reference>
<dbReference type="RefSeq" id="WP_034347990.1">
    <property type="nucleotide sequence ID" value="NZ_JRPL02000078.1"/>
</dbReference>
<comment type="caution">
    <text evidence="1">The sequence shown here is derived from an EMBL/GenBank/DDBJ whole genome shotgun (WGS) entry which is preliminary data.</text>
</comment>
<dbReference type="EMBL" id="JRPL02000078">
    <property type="protein sequence ID" value="TLD79031.1"/>
    <property type="molecule type" value="Genomic_DNA"/>
</dbReference>
<proteinExistence type="predicted"/>
<dbReference type="OrthoDB" id="9918750at2"/>
<dbReference type="Proteomes" id="UP000029878">
    <property type="component" value="Unassembled WGS sequence"/>
</dbReference>
<dbReference type="AlphaFoldDB" id="A0A4U8S0E8"/>